<dbReference type="RefSeq" id="WP_040106883.1">
    <property type="nucleotide sequence ID" value="NZ_JABEVU030000001.1"/>
</dbReference>
<dbReference type="AlphaFoldDB" id="A0A0C2E2X5"/>
<dbReference type="InterPro" id="IPR050766">
    <property type="entry name" value="Bact_Lucif_Oxidored"/>
</dbReference>
<sequence>MKLGILDQMPQPKGKTAEETASHTIEMAQKAEDLGYERYWFAEHHATRGMASSAPEIMMAAVASRTSRLKVGSGGILLPQYSPFKVASQVAQLESLFPGRIEAGVGRSPGGGEFLRRLLADGKPNQMAEYPDKLKDLIQHLDGSAKVRAAPRTTGRPELFSLGLGENSAVLAGILGIGYVFGHFIRPDRGLESFRAYHDAFEPGFMEKPVARACVFVVCGEDDAHAEKLAKEQDIWLLNVEKGLDSQVPTPEAAQKKYETLTGKEREKVAENRRRIIIGGPETVKREIDHYRELYGCDDWLILCNLHDWEEKKRSFERLAGIYLQQP</sequence>
<dbReference type="PANTHER" id="PTHR30137">
    <property type="entry name" value="LUCIFERASE-LIKE MONOOXYGENASE"/>
    <property type="match status" value="1"/>
</dbReference>
<evidence type="ECO:0000259" key="3">
    <source>
        <dbReference type="Pfam" id="PF00296"/>
    </source>
</evidence>
<gene>
    <name evidence="5" type="ORF">F7P68_0001805</name>
    <name evidence="4" type="ORF">SN16_12075</name>
</gene>
<feature type="region of interest" description="Disordered" evidence="2">
    <location>
        <begin position="1"/>
        <end position="21"/>
    </location>
</feature>
<evidence type="ECO:0000313" key="7">
    <source>
        <dbReference type="Proteomes" id="UP000527860"/>
    </source>
</evidence>
<evidence type="ECO:0000313" key="4">
    <source>
        <dbReference type="EMBL" id="KIH69817.1"/>
    </source>
</evidence>
<dbReference type="NCBIfam" id="TIGR03558">
    <property type="entry name" value="oxido_grp_1"/>
    <property type="match status" value="1"/>
</dbReference>
<dbReference type="STRING" id="45670.SN16_12075"/>
<comment type="caution">
    <text evidence="4">The sequence shown here is derived from an EMBL/GenBank/DDBJ whole genome shotgun (WGS) entry which is preliminary data.</text>
</comment>
<reference evidence="5" key="3">
    <citation type="submission" date="2022-12" db="EMBL/GenBank/DDBJ databases">
        <title>Genome analysis and biological profiling of marine Salinicoccus roseus MOSEL-ME25.</title>
        <authorList>
            <person name="Mirza F.T."/>
            <person name="Xie Y."/>
            <person name="Shinwari Z.K."/>
        </authorList>
    </citation>
    <scope>NUCLEOTIDE SEQUENCE</scope>
    <source>
        <strain evidence="5">MOSEL-ME25</strain>
    </source>
</reference>
<dbReference type="Proteomes" id="UP000031546">
    <property type="component" value="Unassembled WGS sequence"/>
</dbReference>
<accession>A0A0C2E2X5</accession>
<dbReference type="EMBL" id="JXII01000010">
    <property type="protein sequence ID" value="KIH69817.1"/>
    <property type="molecule type" value="Genomic_DNA"/>
</dbReference>
<name>A0A0C2E2X5_9STAP</name>
<protein>
    <submittedName>
        <fullName evidence="5">LLM class flavin-dependent oxidoreductase</fullName>
    </submittedName>
</protein>
<dbReference type="OrthoDB" id="9780518at2"/>
<dbReference type="GO" id="GO:0016705">
    <property type="term" value="F:oxidoreductase activity, acting on paired donors, with incorporation or reduction of molecular oxygen"/>
    <property type="evidence" value="ECO:0007669"/>
    <property type="project" value="InterPro"/>
</dbReference>
<dbReference type="Gene3D" id="3.20.20.30">
    <property type="entry name" value="Luciferase-like domain"/>
    <property type="match status" value="1"/>
</dbReference>
<dbReference type="EMBL" id="JABEVU030000001">
    <property type="protein sequence ID" value="MDB0579274.1"/>
    <property type="molecule type" value="Genomic_DNA"/>
</dbReference>
<comment type="similarity">
    <text evidence="1">To bacterial alkanal monooxygenase alpha and beta chains.</text>
</comment>
<dbReference type="Proteomes" id="UP000527860">
    <property type="component" value="Unassembled WGS sequence"/>
</dbReference>
<evidence type="ECO:0000313" key="5">
    <source>
        <dbReference type="EMBL" id="MDB0579274.1"/>
    </source>
</evidence>
<evidence type="ECO:0000313" key="6">
    <source>
        <dbReference type="Proteomes" id="UP000031546"/>
    </source>
</evidence>
<feature type="domain" description="Luciferase-like" evidence="3">
    <location>
        <begin position="1"/>
        <end position="294"/>
    </location>
</feature>
<reference evidence="5" key="2">
    <citation type="submission" date="2020-04" db="EMBL/GenBank/DDBJ databases">
        <authorList>
            <person name="Tanveer F."/>
            <person name="Xie Y."/>
            <person name="Shinwari Z.K."/>
        </authorList>
    </citation>
    <scope>NUCLEOTIDE SEQUENCE</scope>
    <source>
        <strain evidence="5">MOSEL-ME25</strain>
    </source>
</reference>
<proteinExistence type="predicted"/>
<dbReference type="GO" id="GO:0005829">
    <property type="term" value="C:cytosol"/>
    <property type="evidence" value="ECO:0007669"/>
    <property type="project" value="TreeGrafter"/>
</dbReference>
<organism evidence="4 6">
    <name type="scientific">Salinicoccus roseus</name>
    <dbReference type="NCBI Taxonomy" id="45670"/>
    <lineage>
        <taxon>Bacteria</taxon>
        <taxon>Bacillati</taxon>
        <taxon>Bacillota</taxon>
        <taxon>Bacilli</taxon>
        <taxon>Bacillales</taxon>
        <taxon>Staphylococcaceae</taxon>
        <taxon>Salinicoccus</taxon>
    </lineage>
</organism>
<dbReference type="PANTHER" id="PTHR30137:SF19">
    <property type="entry name" value="LUCIFERASE-LIKE MONOOXYGENASE"/>
    <property type="match status" value="1"/>
</dbReference>
<dbReference type="Pfam" id="PF00296">
    <property type="entry name" value="Bac_luciferase"/>
    <property type="match status" value="1"/>
</dbReference>
<dbReference type="InterPro" id="IPR019949">
    <property type="entry name" value="CmoO-like"/>
</dbReference>
<dbReference type="InterPro" id="IPR011251">
    <property type="entry name" value="Luciferase-like_dom"/>
</dbReference>
<reference evidence="4 6" key="1">
    <citation type="submission" date="2015-01" db="EMBL/GenBank/DDBJ databases">
        <title>Genome sequences of high lactate-tolerant strain Salinicoccus roseus W12 with industrial interest.</title>
        <authorList>
            <person name="Wang H."/>
            <person name="Yu B."/>
        </authorList>
    </citation>
    <scope>NUCLEOTIDE SEQUENCE [LARGE SCALE GENOMIC DNA]</scope>
    <source>
        <strain evidence="4 6">W12</strain>
    </source>
</reference>
<evidence type="ECO:0000256" key="2">
    <source>
        <dbReference type="SAM" id="MobiDB-lite"/>
    </source>
</evidence>
<evidence type="ECO:0000256" key="1">
    <source>
        <dbReference type="ARBA" id="ARBA00007789"/>
    </source>
</evidence>
<dbReference type="SUPFAM" id="SSF51679">
    <property type="entry name" value="Bacterial luciferase-like"/>
    <property type="match status" value="1"/>
</dbReference>
<dbReference type="GeneID" id="77846279"/>
<keyword evidence="7" id="KW-1185">Reference proteome</keyword>
<dbReference type="InterPro" id="IPR036661">
    <property type="entry name" value="Luciferase-like_sf"/>
</dbReference>